<keyword evidence="7" id="KW-1185">Reference proteome</keyword>
<evidence type="ECO:0000256" key="1">
    <source>
        <dbReference type="SAM" id="Phobius"/>
    </source>
</evidence>
<dbReference type="OrthoDB" id="1386at10239"/>
<reference evidence="5 7" key="3">
    <citation type="submission" date="2015-05" db="EMBL/GenBank/DDBJ databases">
        <title>Complete Sequence of an Agrotis segetum granulovirus isolate from Europe.</title>
        <authorList>
            <person name="Gueli Alletti G."/>
            <person name="Wennmann J.T."/>
            <person name="Jehle J.A."/>
        </authorList>
    </citation>
    <scope>NUCLEOTIDE SEQUENCE [LARGE SCALE GENOMIC DNA]</scope>
    <source>
        <strain evidence="5 7">DA</strain>
    </source>
</reference>
<gene>
    <name evidence="3" type="primary">ORF33</name>
    <name evidence="4" type="ORF">AsGV037</name>
    <name evidence="3" type="ORF">AsGVgp033</name>
</gene>
<reference evidence="4" key="2">
    <citation type="journal article" date="2014" name="Arch. Virol.">
        <title>Complete genome sequence of Agrotis segetum granulovirus Shanghai strain.</title>
        <authorList>
            <person name="Zhang X."/>
            <person name="Liang Z."/>
            <person name="Yin X."/>
            <person name="Wang J."/>
            <person name="Shao X."/>
        </authorList>
    </citation>
    <scope>NUCLEOTIDE SEQUENCE</scope>
    <source>
        <strain evidence="4">L1</strain>
    </source>
</reference>
<keyword evidence="1" id="KW-1133">Transmembrane helix</keyword>
<dbReference type="SUPFAM" id="SSF48230">
    <property type="entry name" value="Chondroitin AC/alginate lyase"/>
    <property type="match status" value="1"/>
</dbReference>
<dbReference type="GO" id="GO:0019031">
    <property type="term" value="C:viral envelope"/>
    <property type="evidence" value="ECO:0007669"/>
    <property type="project" value="InterPro"/>
</dbReference>
<organism evidence="3 6">
    <name type="scientific">Agrotis segetum granulosis virus</name>
    <name type="common">AsGV</name>
    <name type="synonym">Agrotis segetum granulovirus</name>
    <dbReference type="NCBI Taxonomy" id="10464"/>
    <lineage>
        <taxon>Viruses</taxon>
        <taxon>Viruses incertae sedis</taxon>
        <taxon>Naldaviricetes</taxon>
        <taxon>Lefavirales</taxon>
        <taxon>Baculoviridae</taxon>
        <taxon>Betabaculovirus</taxon>
        <taxon>Betabaculovirus agsegetum</taxon>
    </lineage>
</organism>
<dbReference type="Gene3D" id="1.50.10.100">
    <property type="entry name" value="Chondroitin AC/alginate lyase"/>
    <property type="match status" value="1"/>
</dbReference>
<accession>Q6QXF2</accession>
<sequence length="678" mass="77647">MVIILIIIIGVLIVACLIYYYLSQINWLYLFPDTFSQGRHVKIFNDYFINTLNENLNKRSYKVTKPNRAWDPDQIFDDAYPWKSTIRFKYVCYTLIGYCARFVNYDDELYQSPDLAYNLITSQQTIATHLGTTASVKPPWGVATDWYVFRVILLEAFMTITAVLSNTVFYLESARITSFYVELYLPSLEVGFVRNITDVMRMGVPYMYNKLLHNDLISSLEIDDLSVKKLMQTVSSPVVVHGTGLHKDYIPVERMFARSYNTIVKAYYTLDYYGVLFQKDVTDMELINKALRKASCPEGFIHPALLPPLFKSFNCSNVGKLTDYPLGIRSADYSKVLSNLTKDYFGSTVGATPRLAYYESTPLHDKFGPAFAMAKKIWNRNYPDSHIISHYQSGVLYQAHNGYDKIHCTNRDFQLFTPSIGETTVCTSHTCGAMLSHAKFNELNDLEFKSCTIYYEEGMFQLYYGMGVKKGALIDGDGRLVVMCRAQEPYKKLDQYSFKAQAIFNDGAVEGCHWNGISCYSVPIEGDVEIPPLTVRDNLLHELVEQVLTAENLYAYKGIASYKLNVEGLTDKLKCKILSGGNKFLVTMEENKKVLFAFPWLLIKERKLITIGGVNEVTEIPVNTVKRLLQLAEIKRDPFPINCNLEENSFVLKDTSEYLQFKFEMVRDAANIYNLMRN</sequence>
<evidence type="ECO:0000313" key="3">
    <source>
        <dbReference type="EMBL" id="AAS82705.1"/>
    </source>
</evidence>
<evidence type="ECO:0000313" key="7">
    <source>
        <dbReference type="Proteomes" id="UP000232958"/>
    </source>
</evidence>
<protein>
    <submittedName>
        <fullName evidence="3">ORF33</fullName>
    </submittedName>
    <submittedName>
        <fullName evidence="4">Odv-e66</fullName>
    </submittedName>
</protein>
<dbReference type="Gene3D" id="2.60.40.4340">
    <property type="match status" value="1"/>
</dbReference>
<dbReference type="InterPro" id="IPR008929">
    <property type="entry name" value="Chondroitin_lyas"/>
</dbReference>
<feature type="transmembrane region" description="Helical" evidence="1">
    <location>
        <begin position="5"/>
        <end position="22"/>
    </location>
</feature>
<dbReference type="Pfam" id="PF04850">
    <property type="entry name" value="Baculo_E66"/>
    <property type="match status" value="1"/>
</dbReference>
<dbReference type="InterPro" id="IPR006934">
    <property type="entry name" value="ODV-E66_C_baculovirus"/>
</dbReference>
<dbReference type="EMBL" id="KC994902">
    <property type="protein sequence ID" value="AHN92076.1"/>
    <property type="molecule type" value="Genomic_DNA"/>
</dbReference>
<dbReference type="Proteomes" id="UP000202635">
    <property type="component" value="Genome"/>
</dbReference>
<dbReference type="Proteomes" id="UP000232958">
    <property type="component" value="Segment"/>
</dbReference>
<dbReference type="EMBL" id="AY522332">
    <property type="protein sequence ID" value="AAS82705.1"/>
    <property type="molecule type" value="Genomic_DNA"/>
</dbReference>
<keyword evidence="1" id="KW-0812">Transmembrane</keyword>
<dbReference type="Gene3D" id="2.70.98.100">
    <property type="entry name" value="Baculovirus E66 occlusion-derived virus envelope protein, domain 2"/>
    <property type="match status" value="1"/>
</dbReference>
<feature type="domain" description="Baculovirus ODV-E66 C-terminal" evidence="2">
    <location>
        <begin position="282"/>
        <end position="665"/>
    </location>
</feature>
<dbReference type="InterPro" id="IPR043082">
    <property type="entry name" value="Baculo_ODV-E66_core"/>
</dbReference>
<reference evidence="3 6" key="1">
    <citation type="submission" date="2004-09" db="EMBL/GenBank/DDBJ databases">
        <authorList>
            <person name="Ai X.L."/>
            <person name="Wang Z.F."/>
            <person name="Wang B."/>
            <person name="Zhang W."/>
            <person name="Li F."/>
            <person name="Fu J.H."/>
            <person name="Cui C.S."/>
            <person name="Shi Y.H."/>
            <person name="He M."/>
        </authorList>
    </citation>
    <scope>NUCLEOTIDE SEQUENCE [LARGE SCALE GENOMIC DNA]</scope>
</reference>
<keyword evidence="1" id="KW-0472">Membrane</keyword>
<evidence type="ECO:0000313" key="4">
    <source>
        <dbReference type="EMBL" id="AHN92076.1"/>
    </source>
</evidence>
<dbReference type="EMBL" id="KR584663">
    <property type="protein sequence ID" value="AKN63311.1"/>
    <property type="molecule type" value="Genomic_DNA"/>
</dbReference>
<proteinExistence type="predicted"/>
<evidence type="ECO:0000259" key="2">
    <source>
        <dbReference type="Pfam" id="PF04850"/>
    </source>
</evidence>
<name>Q6QXF2_GVAS</name>
<evidence type="ECO:0000313" key="6">
    <source>
        <dbReference type="Proteomes" id="UP000202635"/>
    </source>
</evidence>
<evidence type="ECO:0000313" key="5">
    <source>
        <dbReference type="EMBL" id="AKN63311.1"/>
    </source>
</evidence>
<organismHost>
    <name type="scientific">Agrotis segetum</name>
    <name type="common">Turnip moth</name>
    <dbReference type="NCBI Taxonomy" id="47767"/>
</organismHost>